<evidence type="ECO:0000313" key="2">
    <source>
        <dbReference type="WBParaSite" id="ES5_v2.g10038.t1"/>
    </source>
</evidence>
<protein>
    <submittedName>
        <fullName evidence="2">DUF38 domain-containing protein</fullName>
    </submittedName>
</protein>
<organism evidence="1 2">
    <name type="scientific">Panagrolaimus sp. ES5</name>
    <dbReference type="NCBI Taxonomy" id="591445"/>
    <lineage>
        <taxon>Eukaryota</taxon>
        <taxon>Metazoa</taxon>
        <taxon>Ecdysozoa</taxon>
        <taxon>Nematoda</taxon>
        <taxon>Chromadorea</taxon>
        <taxon>Rhabditida</taxon>
        <taxon>Tylenchina</taxon>
        <taxon>Panagrolaimomorpha</taxon>
        <taxon>Panagrolaimoidea</taxon>
        <taxon>Panagrolaimidae</taxon>
        <taxon>Panagrolaimus</taxon>
    </lineage>
</organism>
<proteinExistence type="predicted"/>
<sequence length="309" mass="36263">MNVKPLRRAALPSKYAPDSNAEYTFKNPRRQYFDLPYSIMKYIIENANGSVWKKLIQTCKYFYSKKDLYPVEKFVVFSDESRSIGCTMKIDRKFRHPKSAVPKLWLYNSFKGGNDPDGYPSDVSTVIPKIFKFDLRCLELSFQSLKFEEYQILTASGTIKELNLFYVNIAHSDGTKVTADRLFDNLPNLQKLKCFKYLMKFKSDTVKKMVEILSGLKNLLAIEFEYFDQSFDLSAFSDFLMKNETVFVHFEYLDNEFDDAYQQMIDAFIAKIMENPPKIIPVIKFPGCGDLKFAEYHKMYQLELKWFVN</sequence>
<name>A0AC34EZ99_9BILA</name>
<accession>A0AC34EZ99</accession>
<evidence type="ECO:0000313" key="1">
    <source>
        <dbReference type="Proteomes" id="UP000887579"/>
    </source>
</evidence>
<reference evidence="2" key="1">
    <citation type="submission" date="2022-11" db="UniProtKB">
        <authorList>
            <consortium name="WormBaseParasite"/>
        </authorList>
    </citation>
    <scope>IDENTIFICATION</scope>
</reference>
<dbReference type="WBParaSite" id="ES5_v2.g10038.t1">
    <property type="protein sequence ID" value="ES5_v2.g10038.t1"/>
    <property type="gene ID" value="ES5_v2.g10038"/>
</dbReference>
<dbReference type="Proteomes" id="UP000887579">
    <property type="component" value="Unplaced"/>
</dbReference>